<dbReference type="AlphaFoldDB" id="A0A1A8PVH6"/>
<feature type="non-terminal residue" evidence="2">
    <location>
        <position position="540"/>
    </location>
</feature>
<reference evidence="2" key="1">
    <citation type="submission" date="2016-05" db="EMBL/GenBank/DDBJ databases">
        <authorList>
            <person name="Lavstsen T."/>
            <person name="Jespersen J.S."/>
        </authorList>
    </citation>
    <scope>NUCLEOTIDE SEQUENCE</scope>
    <source>
        <tissue evidence="2">Brain</tissue>
    </source>
</reference>
<feature type="non-terminal residue" evidence="2">
    <location>
        <position position="1"/>
    </location>
</feature>
<protein>
    <submittedName>
        <fullName evidence="2">Uncharacterized protein</fullName>
    </submittedName>
</protein>
<feature type="region of interest" description="Disordered" evidence="1">
    <location>
        <begin position="179"/>
        <end position="203"/>
    </location>
</feature>
<evidence type="ECO:0000256" key="1">
    <source>
        <dbReference type="SAM" id="MobiDB-lite"/>
    </source>
</evidence>
<feature type="compositionally biased region" description="Polar residues" evidence="1">
    <location>
        <begin position="179"/>
        <end position="197"/>
    </location>
</feature>
<proteinExistence type="predicted"/>
<feature type="region of interest" description="Disordered" evidence="1">
    <location>
        <begin position="433"/>
        <end position="456"/>
    </location>
</feature>
<feature type="compositionally biased region" description="Low complexity" evidence="1">
    <location>
        <begin position="434"/>
        <end position="443"/>
    </location>
</feature>
<gene>
    <name evidence="2" type="primary">Nfu_g_1_006393</name>
</gene>
<dbReference type="EMBL" id="HAEI01003537">
    <property type="protein sequence ID" value="SBR85012.1"/>
    <property type="molecule type" value="Transcribed_RNA"/>
</dbReference>
<name>A0A1A8PVH6_9TELE</name>
<sequence>GPSPEAKRIKDDPSLQDRSASMKEDLVRQNALATVRRRGGDTTDITELLGDYILQFGKYKGKSFRWLLENDVGYTLYLIKNRQKEEDLGLCSSAEDHSKVSLQTFVKFALSFAEIKSVLGYEAGVVKASCEDEQQVGFGSRAKSTWKEIWDSRADGYADFILKKSCLPGTRMKKLQQYLQGRHQSASASTPTEQDTSVPPEPLVMDEDKEMESAMLNISPSDLLSSSIAVAAAKREEVSRLELPSVSPPLSAGGLMKEDVQEFLATPDVSCAPPLPLRAYPSSARVGPIKTGGRVFVLDHTRWTPPMKEAIDDLLQKHCGDKEMLKLVDQEYAAIVHRAAADPNSLLHPTTRLHISRYVKHLAKLLNTSSSLNISPEKLKDTQQLWHSLTEGSESSHVPVVTVEPATFNPPASALSSPLTQHSLEKIVEGILSKQQQQQLPPGQKKRQRPVFPADSQSLDMKLMDPRSTFSINGGLCCIFTAHRRCIRAMLLKDSTLKCPLKIFQPLTFFRESWTQPRRECRRRLKRKGKGQNRHQPAVS</sequence>
<feature type="region of interest" description="Disordered" evidence="1">
    <location>
        <begin position="1"/>
        <end position="21"/>
    </location>
</feature>
<accession>A0A1A8PVH6</accession>
<organism evidence="2">
    <name type="scientific">Nothobranchius rachovii</name>
    <name type="common">bluefin notho</name>
    <dbReference type="NCBI Taxonomy" id="451742"/>
    <lineage>
        <taxon>Eukaryota</taxon>
        <taxon>Metazoa</taxon>
        <taxon>Chordata</taxon>
        <taxon>Craniata</taxon>
        <taxon>Vertebrata</taxon>
        <taxon>Euteleostomi</taxon>
        <taxon>Actinopterygii</taxon>
        <taxon>Neopterygii</taxon>
        <taxon>Teleostei</taxon>
        <taxon>Neoteleostei</taxon>
        <taxon>Acanthomorphata</taxon>
        <taxon>Ovalentaria</taxon>
        <taxon>Atherinomorphae</taxon>
        <taxon>Cyprinodontiformes</taxon>
        <taxon>Nothobranchiidae</taxon>
        <taxon>Nothobranchius</taxon>
    </lineage>
</organism>
<reference evidence="2" key="2">
    <citation type="submission" date="2016-06" db="EMBL/GenBank/DDBJ databases">
        <title>The genome of a short-lived fish provides insights into sex chromosome evolution and the genetic control of aging.</title>
        <authorList>
            <person name="Reichwald K."/>
            <person name="Felder M."/>
            <person name="Petzold A."/>
            <person name="Koch P."/>
            <person name="Groth M."/>
            <person name="Platzer M."/>
        </authorList>
    </citation>
    <scope>NUCLEOTIDE SEQUENCE</scope>
    <source>
        <tissue evidence="2">Brain</tissue>
    </source>
</reference>
<evidence type="ECO:0000313" key="2">
    <source>
        <dbReference type="EMBL" id="SBR85012.1"/>
    </source>
</evidence>